<dbReference type="Pfam" id="PF10109">
    <property type="entry name" value="Phage_TAC_7"/>
    <property type="match status" value="1"/>
</dbReference>
<protein>
    <submittedName>
        <fullName evidence="1">Phage tail assembly chaperone protein, E, or 41 or 14</fullName>
    </submittedName>
</protein>
<name>A0A1G5N1P7_9PSED</name>
<evidence type="ECO:0000313" key="2">
    <source>
        <dbReference type="Proteomes" id="UP000183046"/>
    </source>
</evidence>
<dbReference type="RefSeq" id="WP_074583740.1">
    <property type="nucleotide sequence ID" value="NZ_FMWB01000003.1"/>
</dbReference>
<accession>A0A1G5N1P7</accession>
<dbReference type="eggNOG" id="ENOG5032YUV">
    <property type="taxonomic scope" value="Bacteria"/>
</dbReference>
<dbReference type="EMBL" id="FMWB01000003">
    <property type="protein sequence ID" value="SCZ30590.1"/>
    <property type="molecule type" value="Genomic_DNA"/>
</dbReference>
<proteinExistence type="predicted"/>
<dbReference type="OrthoDB" id="7366507at2"/>
<organism evidence="1 2">
    <name type="scientific">Pseudomonas oryzihabitans</name>
    <dbReference type="NCBI Taxonomy" id="47885"/>
    <lineage>
        <taxon>Bacteria</taxon>
        <taxon>Pseudomonadati</taxon>
        <taxon>Pseudomonadota</taxon>
        <taxon>Gammaproteobacteria</taxon>
        <taxon>Pseudomonadales</taxon>
        <taxon>Pseudomonadaceae</taxon>
        <taxon>Pseudomonas</taxon>
    </lineage>
</organism>
<reference evidence="2" key="1">
    <citation type="submission" date="2016-10" db="EMBL/GenBank/DDBJ databases">
        <authorList>
            <person name="de Groot N.N."/>
        </authorList>
    </citation>
    <scope>NUCLEOTIDE SEQUENCE [LARGE SCALE GENOMIC DNA]</scope>
    <source>
        <strain evidence="2">DSM 15758</strain>
    </source>
</reference>
<comment type="caution">
    <text evidence="1">The sequence shown here is derived from an EMBL/GenBank/DDBJ whole genome shotgun (WGS) entry which is preliminary data.</text>
</comment>
<dbReference type="InterPro" id="IPR019289">
    <property type="entry name" value="Phage_tail_E/E"/>
</dbReference>
<gene>
    <name evidence="1" type="ORF">SAMN05216279_103384</name>
</gene>
<dbReference type="Proteomes" id="UP000183046">
    <property type="component" value="Unassembled WGS sequence"/>
</dbReference>
<evidence type="ECO:0000313" key="1">
    <source>
        <dbReference type="EMBL" id="SCZ30590.1"/>
    </source>
</evidence>
<sequence>MSDTTQDNVVVLDQPITRGETTIAQITLRKPNAGELRGVSLTELLQLDVAAIMRVTPRISIPSLTEAEVRGMDPADLVDVGGKIAGFLLKKSVRAELSPSA</sequence>
<dbReference type="AlphaFoldDB" id="A0A1G5N1P7"/>